<dbReference type="Proteomes" id="UP001589585">
    <property type="component" value="Unassembled WGS sequence"/>
</dbReference>
<dbReference type="InterPro" id="IPR014060">
    <property type="entry name" value="PglZ"/>
</dbReference>
<proteinExistence type="predicted"/>
<gene>
    <name evidence="1" type="primary">pglZ</name>
    <name evidence="1" type="ORF">ACFFU9_07210</name>
</gene>
<dbReference type="RefSeq" id="WP_379860722.1">
    <property type="nucleotide sequence ID" value="NZ_JBHMFC010000022.1"/>
</dbReference>
<dbReference type="EMBL" id="JBHMFC010000022">
    <property type="protein sequence ID" value="MFB9056532.1"/>
    <property type="molecule type" value="Genomic_DNA"/>
</dbReference>
<evidence type="ECO:0000313" key="2">
    <source>
        <dbReference type="Proteomes" id="UP001589585"/>
    </source>
</evidence>
<dbReference type="Pfam" id="PF08665">
    <property type="entry name" value="PglZ"/>
    <property type="match status" value="1"/>
</dbReference>
<accession>A0ABV5FAQ7</accession>
<sequence length="845" mass="97049">MIKEKIESYFNRFPTLRVLFFFDEHKDFEEEVKALDLADIHIEFWENNPFILKCKLTQDLKSEKVLLYLPIKQPNTQDAFQEFPLMGLWLANKELQLDHVGAFMEDFHLQRHQKSLVSKYMGALKYAGVQEVCAPILSASHFEEPKLQRGLVSAFLKFKAIESWSILVAKLLTLSTDKKPTELDKVVKKITELNFEDVVIKRIYEVTGFSIQSITQASLLDVARSILYNSLMQTITEKKTDDPYSKFKIDDTTQLTRLNQMLQEVDRNPTLKPKFETLLELVSNDIKGSKLIEVYGDDANFAEYNTEMIWDIVSQVQSHLVSAPSDIIKRLETLSLQPNVGATVKQALKYLIQVAKMHDYIGSIKTYILDTPEAYVHHYTDRLYKIDSNYRRAILSYKSLDSSDIPQHIAMEAIHSELNTSYDRHTDLLNREWLKCLNQFKFDYANLNLPKQYNFYATEIAPADQKVVVVISDALRYEAGYELLSEMHGDTKNTAEMRYMLASIPSKTNIGMAQLLPGNEKLFNDGDIKIDGVSSASTYRSKILEMFNPNSKAIQYGTLDGLGRPEIREIFKNDVVYVYHDVIDATGDTRASERRTFDAVEDAVFELKKFVKLLHASYNVAKVFVTADHGFLYHDKKIEEKDQEKLPNATMMQSHNRYFVTSESSDKELSYSIPLSATTQFKDDVFVTIPFSVNRYNKGGVGHQFVHGGGSLQELVIPVIESSRKREDVTQKVNPILINKGGYRVVSNILKLNILQENEVSRVEKERNIKVGLYKESQLVSNEEELLLNFTSESPSERLFRVELILSAEAAREPFLKLKLFDTDDKLNPIIEERVQNMTIIPTDF</sequence>
<evidence type="ECO:0000313" key="1">
    <source>
        <dbReference type="EMBL" id="MFB9056532.1"/>
    </source>
</evidence>
<keyword evidence="2" id="KW-1185">Reference proteome</keyword>
<dbReference type="NCBIfam" id="TIGR02687">
    <property type="entry name" value="BREX-1 system phosphatase PglZ type A"/>
    <property type="match status" value="1"/>
</dbReference>
<comment type="caution">
    <text evidence="1">The sequence shown here is derived from an EMBL/GenBank/DDBJ whole genome shotgun (WGS) entry which is preliminary data.</text>
</comment>
<name>A0ABV5FAQ7_9FLAO</name>
<organism evidence="1 2">
    <name type="scientific">Mariniflexile ostreae</name>
    <dbReference type="NCBI Taxonomy" id="1520892"/>
    <lineage>
        <taxon>Bacteria</taxon>
        <taxon>Pseudomonadati</taxon>
        <taxon>Bacteroidota</taxon>
        <taxon>Flavobacteriia</taxon>
        <taxon>Flavobacteriales</taxon>
        <taxon>Flavobacteriaceae</taxon>
        <taxon>Mariniflexile</taxon>
    </lineage>
</organism>
<protein>
    <submittedName>
        <fullName evidence="1">BREX-1 system phosphatase PglZ type A</fullName>
    </submittedName>
</protein>
<reference evidence="1 2" key="1">
    <citation type="submission" date="2024-09" db="EMBL/GenBank/DDBJ databases">
        <authorList>
            <person name="Sun Q."/>
            <person name="Mori K."/>
        </authorList>
    </citation>
    <scope>NUCLEOTIDE SEQUENCE [LARGE SCALE GENOMIC DNA]</scope>
    <source>
        <strain evidence="1 2">CECT 8622</strain>
    </source>
</reference>